<evidence type="ECO:0000313" key="3">
    <source>
        <dbReference type="Proteomes" id="UP000246278"/>
    </source>
</evidence>
<organism evidence="2 3">
    <name type="scientific">Prosthecochloris marina</name>
    <dbReference type="NCBI Taxonomy" id="2017681"/>
    <lineage>
        <taxon>Bacteria</taxon>
        <taxon>Pseudomonadati</taxon>
        <taxon>Chlorobiota</taxon>
        <taxon>Chlorobiia</taxon>
        <taxon>Chlorobiales</taxon>
        <taxon>Chlorobiaceae</taxon>
        <taxon>Prosthecochloris</taxon>
    </lineage>
</organism>
<dbReference type="PANTHER" id="PTHR35024:SF4">
    <property type="entry name" value="POLYMER-FORMING CYTOSKELETAL PROTEIN"/>
    <property type="match status" value="1"/>
</dbReference>
<dbReference type="PANTHER" id="PTHR35024">
    <property type="entry name" value="HYPOTHETICAL CYTOSOLIC PROTEIN"/>
    <property type="match status" value="1"/>
</dbReference>
<dbReference type="OrthoDB" id="597600at2"/>
<name>A0A317T6Y4_9CHLB</name>
<reference evidence="3" key="1">
    <citation type="submission" date="2017-10" db="EMBL/GenBank/DDBJ databases">
        <authorList>
            <person name="Gaisin V.A."/>
            <person name="Rysina M.S."/>
            <person name="Grouzdev D.S."/>
        </authorList>
    </citation>
    <scope>NUCLEOTIDE SEQUENCE [LARGE SCALE GENOMIC DNA]</scope>
    <source>
        <strain evidence="3">V1</strain>
    </source>
</reference>
<dbReference type="Pfam" id="PF04519">
    <property type="entry name" value="Bactofilin"/>
    <property type="match status" value="1"/>
</dbReference>
<dbReference type="Proteomes" id="UP000246278">
    <property type="component" value="Unassembled WGS sequence"/>
</dbReference>
<dbReference type="EMBL" id="PDNZ01000008">
    <property type="protein sequence ID" value="PWW81241.1"/>
    <property type="molecule type" value="Genomic_DNA"/>
</dbReference>
<keyword evidence="3" id="KW-1185">Reference proteome</keyword>
<evidence type="ECO:0000256" key="1">
    <source>
        <dbReference type="ARBA" id="ARBA00044755"/>
    </source>
</evidence>
<evidence type="ECO:0008006" key="4">
    <source>
        <dbReference type="Google" id="ProtNLM"/>
    </source>
</evidence>
<comment type="similarity">
    <text evidence="1">Belongs to the bactofilin family.</text>
</comment>
<sequence length="141" mass="15016">MFSKKGKKRRSGSAGGLTLLMEGTSVQGELVADGDIRVDGNVSGQVTCRSTLIIGSEGVVEGEISAENMRVAGKFRGNADISGELRLEATAAIDGDLRVTALDVEDGAKLNGRVFMKQDEGFKEQLLERESEPQLSEVKSI</sequence>
<proteinExistence type="inferred from homology"/>
<comment type="caution">
    <text evidence="2">The sequence shown here is derived from an EMBL/GenBank/DDBJ whole genome shotgun (WGS) entry which is preliminary data.</text>
</comment>
<accession>A0A317T6Y4</accession>
<dbReference type="InterPro" id="IPR007607">
    <property type="entry name" value="BacA/B"/>
</dbReference>
<protein>
    <recommendedName>
        <fullName evidence="4">Cell shape determination protein CcmA</fullName>
    </recommendedName>
</protein>
<evidence type="ECO:0000313" key="2">
    <source>
        <dbReference type="EMBL" id="PWW81241.1"/>
    </source>
</evidence>
<dbReference type="AlphaFoldDB" id="A0A317T6Y4"/>
<dbReference type="RefSeq" id="WP_110024029.1">
    <property type="nucleotide sequence ID" value="NZ_PDNZ01000008.1"/>
</dbReference>
<gene>
    <name evidence="2" type="ORF">CR164_10900</name>
</gene>